<sequence>MKYSLVKPNIKPVFNLFTRIWIYFTGISVGVIFIVFIVVAFKSYYATIQLNNKKEELVQIISSINANKLKYQELVKQNNKAEIVLGDFEQEKENGKNRVLLKSIQNLFTLVPKSISLEEVLMEDRSLVIRGITPTKEMFALLLEAPLRSIFSNSQTSYYQLENGWYRFVSVNIIIPEEMYEQK</sequence>
<gene>
    <name evidence="2" type="ORF">CARM_0300</name>
</gene>
<evidence type="ECO:0000313" key="2">
    <source>
        <dbReference type="EMBL" id="QKF79255.1"/>
    </source>
</evidence>
<evidence type="ECO:0000313" key="3">
    <source>
        <dbReference type="Proteomes" id="UP000509246"/>
    </source>
</evidence>
<keyword evidence="1" id="KW-1133">Transmembrane helix</keyword>
<accession>A0A7L5HJ34</accession>
<protein>
    <recommendedName>
        <fullName evidence="4">PilN domain-containing protein</fullName>
    </recommendedName>
</protein>
<reference evidence="2 3" key="1">
    <citation type="submission" date="2020-05" db="EMBL/GenBank/DDBJ databases">
        <title>Complete genome sequencing of Campylobacter and Arcobacter type strains.</title>
        <authorList>
            <person name="Miller W.G."/>
            <person name="Yee E."/>
        </authorList>
    </citation>
    <scope>NUCLEOTIDE SEQUENCE [LARGE SCALE GENOMIC DNA]</scope>
    <source>
        <strain evidence="2 3">CCUG 73571</strain>
    </source>
</reference>
<organism evidence="2 3">
    <name type="scientific">Campylobacter armoricus</name>
    <dbReference type="NCBI Taxonomy" id="2505970"/>
    <lineage>
        <taxon>Bacteria</taxon>
        <taxon>Pseudomonadati</taxon>
        <taxon>Campylobacterota</taxon>
        <taxon>Epsilonproteobacteria</taxon>
        <taxon>Campylobacterales</taxon>
        <taxon>Campylobacteraceae</taxon>
        <taxon>Campylobacter</taxon>
    </lineage>
</organism>
<evidence type="ECO:0008006" key="4">
    <source>
        <dbReference type="Google" id="ProtNLM"/>
    </source>
</evidence>
<name>A0A7L5HJ34_9BACT</name>
<evidence type="ECO:0000256" key="1">
    <source>
        <dbReference type="SAM" id="Phobius"/>
    </source>
</evidence>
<dbReference type="EMBL" id="CP053825">
    <property type="protein sequence ID" value="QKF79255.1"/>
    <property type="molecule type" value="Genomic_DNA"/>
</dbReference>
<keyword evidence="3" id="KW-1185">Reference proteome</keyword>
<keyword evidence="1" id="KW-0812">Transmembrane</keyword>
<dbReference type="Proteomes" id="UP000509246">
    <property type="component" value="Chromosome"/>
</dbReference>
<feature type="transmembrane region" description="Helical" evidence="1">
    <location>
        <begin position="20"/>
        <end position="41"/>
    </location>
</feature>
<dbReference type="KEGG" id="carm:CARM_0300"/>
<dbReference type="OrthoDB" id="5372783at2"/>
<proteinExistence type="predicted"/>
<dbReference type="AlphaFoldDB" id="A0A7L5HJ34"/>
<keyword evidence="1" id="KW-0472">Membrane</keyword>
<dbReference type="GeneID" id="56586032"/>
<dbReference type="RefSeq" id="WP_139424450.1">
    <property type="nucleotide sequence ID" value="NZ_CBCSFY010000003.1"/>
</dbReference>